<dbReference type="OrthoDB" id="260482at2759"/>
<reference evidence="2 3" key="1">
    <citation type="journal article" date="2015" name="Sci. Rep.">
        <title>The genome of Leishmania panamensis: insights into genomics of the L. (Viannia) subgenus.</title>
        <authorList>
            <person name="Llanes A."/>
            <person name="Restrepo C.M."/>
            <person name="Vecchio G.D."/>
            <person name="Anguizola F.J."/>
            <person name="Lleonart R."/>
        </authorList>
    </citation>
    <scope>NUCLEOTIDE SEQUENCE [LARGE SCALE GENOMIC DNA]</scope>
    <source>
        <strain evidence="2 3">MHOM/PA/94/PSC-1</strain>
    </source>
</reference>
<evidence type="ECO:0000313" key="2">
    <source>
        <dbReference type="EMBL" id="AIO02601.1"/>
    </source>
</evidence>
<dbReference type="GeneID" id="22579497"/>
<dbReference type="KEGG" id="lpan:LPMP_354690"/>
<protein>
    <submittedName>
        <fullName evidence="2">Uncharacterized protein</fullName>
    </submittedName>
</protein>
<dbReference type="AlphaFoldDB" id="A0A088S318"/>
<gene>
    <name evidence="2" type="ORF">LPMP_354690</name>
</gene>
<dbReference type="VEuPathDB" id="TriTrypDB:LPMP_354690"/>
<dbReference type="EMBL" id="CP009404">
    <property type="protein sequence ID" value="AIO02601.1"/>
    <property type="molecule type" value="Genomic_DNA"/>
</dbReference>
<keyword evidence="3" id="KW-1185">Reference proteome</keyword>
<accession>A0A088S318</accession>
<organism evidence="2 3">
    <name type="scientific">Leishmania panamensis</name>
    <dbReference type="NCBI Taxonomy" id="5679"/>
    <lineage>
        <taxon>Eukaryota</taxon>
        <taxon>Discoba</taxon>
        <taxon>Euglenozoa</taxon>
        <taxon>Kinetoplastea</taxon>
        <taxon>Metakinetoplastina</taxon>
        <taxon>Trypanosomatida</taxon>
        <taxon>Trypanosomatidae</taxon>
        <taxon>Leishmaniinae</taxon>
        <taxon>Leishmania</taxon>
        <taxon>Leishmania guyanensis species complex</taxon>
    </lineage>
</organism>
<sequence length="324" mass="36532">MSVAATRVSPFSAGLWVSSKGAEDSALDTAANKKKGVSHGGPQSVGRAAPREEVRCFESEEERLLWKAGRLRLSIETDLIRRQEAVEKAVRHGRRQLMQLQRLLPTMAFLAFRQKCAAWHDRVNLFEELVVHAILKNAVDSAVRSGEATEPGRWRKSNQWPTITNLLQLQLHLCFTVSCCTAVQAIASDQLSCETCAVYRHLAALWADHQERVLTHGFLDRYYTLRDVLHGWGNGWYARARCVDEDDNIRSTPGSPLPSEVSDSCTCPFSLWESLSAVDRLTSYSKMCSRHLTEDVVQSLETLLVTYFEDVWFYVESVISGARK</sequence>
<feature type="region of interest" description="Disordered" evidence="1">
    <location>
        <begin position="31"/>
        <end position="50"/>
    </location>
</feature>
<dbReference type="eggNOG" id="ENOG502SI2N">
    <property type="taxonomic scope" value="Eukaryota"/>
</dbReference>
<name>A0A088S318_LEIPA</name>
<dbReference type="VEuPathDB" id="TriTrypDB:LPAL13_350055200"/>
<dbReference type="RefSeq" id="XP_010703401.1">
    <property type="nucleotide sequence ID" value="XM_010705099.1"/>
</dbReference>
<evidence type="ECO:0000256" key="1">
    <source>
        <dbReference type="SAM" id="MobiDB-lite"/>
    </source>
</evidence>
<dbReference type="Proteomes" id="UP000063063">
    <property type="component" value="Chromosome 35"/>
</dbReference>
<evidence type="ECO:0000313" key="3">
    <source>
        <dbReference type="Proteomes" id="UP000063063"/>
    </source>
</evidence>
<proteinExistence type="predicted"/>